<organism evidence="2 3">
    <name type="scientific">Thalictrum thalictroides</name>
    <name type="common">Rue-anemone</name>
    <name type="synonym">Anemone thalictroides</name>
    <dbReference type="NCBI Taxonomy" id="46969"/>
    <lineage>
        <taxon>Eukaryota</taxon>
        <taxon>Viridiplantae</taxon>
        <taxon>Streptophyta</taxon>
        <taxon>Embryophyta</taxon>
        <taxon>Tracheophyta</taxon>
        <taxon>Spermatophyta</taxon>
        <taxon>Magnoliopsida</taxon>
        <taxon>Ranunculales</taxon>
        <taxon>Ranunculaceae</taxon>
        <taxon>Thalictroideae</taxon>
        <taxon>Thalictrum</taxon>
    </lineage>
</organism>
<dbReference type="Proteomes" id="UP000554482">
    <property type="component" value="Unassembled WGS sequence"/>
</dbReference>
<evidence type="ECO:0000313" key="2">
    <source>
        <dbReference type="EMBL" id="KAF5185832.1"/>
    </source>
</evidence>
<gene>
    <name evidence="2" type="ORF">FRX31_024583</name>
</gene>
<feature type="region of interest" description="Disordered" evidence="1">
    <location>
        <begin position="54"/>
        <end position="98"/>
    </location>
</feature>
<proteinExistence type="predicted"/>
<accession>A0A7J6VNA2</accession>
<evidence type="ECO:0000313" key="3">
    <source>
        <dbReference type="Proteomes" id="UP000554482"/>
    </source>
</evidence>
<dbReference type="EMBL" id="JABWDY010030146">
    <property type="protein sequence ID" value="KAF5185832.1"/>
    <property type="molecule type" value="Genomic_DNA"/>
</dbReference>
<feature type="compositionally biased region" description="Low complexity" evidence="1">
    <location>
        <begin position="85"/>
        <end position="98"/>
    </location>
</feature>
<sequence length="98" mass="10894">MKKQRSNQGTSQVLQRTNQVSQKTSTIKKMTRQITLRIGNALEGIDEVTEIFARSPGMLGPFDENAPEGEDGDDEDEEADDENELGLQLGNLEVNQED</sequence>
<name>A0A7J6VNA2_THATH</name>
<feature type="compositionally biased region" description="Acidic residues" evidence="1">
    <location>
        <begin position="65"/>
        <end position="84"/>
    </location>
</feature>
<protein>
    <submittedName>
        <fullName evidence="2">Uncharacterized protein</fullName>
    </submittedName>
</protein>
<reference evidence="2 3" key="1">
    <citation type="submission" date="2020-06" db="EMBL/GenBank/DDBJ databases">
        <title>Transcriptomic and genomic resources for Thalictrum thalictroides and T. hernandezii: Facilitating candidate gene discovery in an emerging model plant lineage.</title>
        <authorList>
            <person name="Arias T."/>
            <person name="Riano-Pachon D.M."/>
            <person name="Di Stilio V.S."/>
        </authorList>
    </citation>
    <scope>NUCLEOTIDE SEQUENCE [LARGE SCALE GENOMIC DNA]</scope>
    <source>
        <strain evidence="3">cv. WT478/WT964</strain>
        <tissue evidence="2">Leaves</tissue>
    </source>
</reference>
<evidence type="ECO:0000256" key="1">
    <source>
        <dbReference type="SAM" id="MobiDB-lite"/>
    </source>
</evidence>
<comment type="caution">
    <text evidence="2">The sequence shown here is derived from an EMBL/GenBank/DDBJ whole genome shotgun (WGS) entry which is preliminary data.</text>
</comment>
<dbReference type="AlphaFoldDB" id="A0A7J6VNA2"/>
<keyword evidence="3" id="KW-1185">Reference proteome</keyword>
<feature type="region of interest" description="Disordered" evidence="1">
    <location>
        <begin position="1"/>
        <end position="28"/>
    </location>
</feature>